<comment type="subcellular location">
    <subcellularLocation>
        <location evidence="1">Nucleus</location>
    </subcellularLocation>
</comment>
<proteinExistence type="predicted"/>
<sequence>MTKWEVLNVKDNLDGSDKSAPSEENRENNERDRRRLQTRALTAFVADLNYRDAAIQAEKEKSDQVTSFYQVQGAFFAAPSSTGRAKCRICDEPIAKETIRVTHHDLYKFYNQGCGGSWDVRQTQKHYHASCFVDSCHPSDQKFKDGTDVTLENVSTDFLVALEKVIVSKKDLYEKDKDYQKLFRGPTTLSYPSNMLTFGRVNPQVTASVSYTNPASTELAEYDYVVQTGYTSGPEQQCWVPFLSTLGLLIVPHE</sequence>
<evidence type="ECO:0000259" key="7">
    <source>
        <dbReference type="PROSITE" id="PS50064"/>
    </source>
</evidence>
<evidence type="ECO:0000256" key="1">
    <source>
        <dbReference type="ARBA" id="ARBA00004123"/>
    </source>
</evidence>
<dbReference type="Gene3D" id="3.30.1740.10">
    <property type="entry name" value="Zinc finger, PARP-type"/>
    <property type="match status" value="1"/>
</dbReference>
<accession>A0A9N8HYZ0</accession>
<evidence type="ECO:0000256" key="6">
    <source>
        <dbReference type="SAM" id="MobiDB-lite"/>
    </source>
</evidence>
<keyword evidence="9" id="KW-1185">Reference proteome</keyword>
<reference evidence="8" key="1">
    <citation type="submission" date="2020-06" db="EMBL/GenBank/DDBJ databases">
        <authorList>
            <consortium name="Plant Systems Biology data submission"/>
        </authorList>
    </citation>
    <scope>NUCLEOTIDE SEQUENCE</scope>
    <source>
        <strain evidence="8">D6</strain>
    </source>
</reference>
<dbReference type="GO" id="GO:0005634">
    <property type="term" value="C:nucleus"/>
    <property type="evidence" value="ECO:0007669"/>
    <property type="project" value="UniProtKB-SubCell"/>
</dbReference>
<evidence type="ECO:0000313" key="8">
    <source>
        <dbReference type="EMBL" id="CAB9527998.1"/>
    </source>
</evidence>
<organism evidence="8 9">
    <name type="scientific">Seminavis robusta</name>
    <dbReference type="NCBI Taxonomy" id="568900"/>
    <lineage>
        <taxon>Eukaryota</taxon>
        <taxon>Sar</taxon>
        <taxon>Stramenopiles</taxon>
        <taxon>Ochrophyta</taxon>
        <taxon>Bacillariophyta</taxon>
        <taxon>Bacillariophyceae</taxon>
        <taxon>Bacillariophycidae</taxon>
        <taxon>Naviculales</taxon>
        <taxon>Naviculaceae</taxon>
        <taxon>Seminavis</taxon>
    </lineage>
</organism>
<evidence type="ECO:0000256" key="2">
    <source>
        <dbReference type="ARBA" id="ARBA00022723"/>
    </source>
</evidence>
<protein>
    <recommendedName>
        <fullName evidence="7">PARP-type domain-containing protein</fullName>
    </recommendedName>
</protein>
<dbReference type="GO" id="GO:0008270">
    <property type="term" value="F:zinc ion binding"/>
    <property type="evidence" value="ECO:0007669"/>
    <property type="project" value="UniProtKB-KW"/>
</dbReference>
<keyword evidence="4" id="KW-0862">Zinc</keyword>
<keyword evidence="2" id="KW-0479">Metal-binding</keyword>
<evidence type="ECO:0000313" key="9">
    <source>
        <dbReference type="Proteomes" id="UP001153069"/>
    </source>
</evidence>
<dbReference type="SUPFAM" id="SSF57716">
    <property type="entry name" value="Glucocorticoid receptor-like (DNA-binding domain)"/>
    <property type="match status" value="1"/>
</dbReference>
<name>A0A9N8HYZ0_9STRA</name>
<dbReference type="Proteomes" id="UP001153069">
    <property type="component" value="Unassembled WGS sequence"/>
</dbReference>
<comment type="caution">
    <text evidence="8">The sequence shown here is derived from an EMBL/GenBank/DDBJ whole genome shotgun (WGS) entry which is preliminary data.</text>
</comment>
<evidence type="ECO:0000256" key="3">
    <source>
        <dbReference type="ARBA" id="ARBA00022771"/>
    </source>
</evidence>
<feature type="region of interest" description="Disordered" evidence="6">
    <location>
        <begin position="11"/>
        <end position="33"/>
    </location>
</feature>
<dbReference type="EMBL" id="CAICTM010002120">
    <property type="protein sequence ID" value="CAB9527998.1"/>
    <property type="molecule type" value="Genomic_DNA"/>
</dbReference>
<dbReference type="InterPro" id="IPR001510">
    <property type="entry name" value="Znf_PARP"/>
</dbReference>
<feature type="domain" description="PARP-type" evidence="7">
    <location>
        <begin position="75"/>
        <end position="134"/>
    </location>
</feature>
<evidence type="ECO:0000256" key="5">
    <source>
        <dbReference type="ARBA" id="ARBA00023242"/>
    </source>
</evidence>
<dbReference type="PROSITE" id="PS50064">
    <property type="entry name" value="ZF_PARP_2"/>
    <property type="match status" value="1"/>
</dbReference>
<dbReference type="InterPro" id="IPR036957">
    <property type="entry name" value="Znf_PARP_sf"/>
</dbReference>
<dbReference type="AlphaFoldDB" id="A0A9N8HYZ0"/>
<dbReference type="GO" id="GO:0003677">
    <property type="term" value="F:DNA binding"/>
    <property type="evidence" value="ECO:0007669"/>
    <property type="project" value="InterPro"/>
</dbReference>
<keyword evidence="5" id="KW-0539">Nucleus</keyword>
<evidence type="ECO:0000256" key="4">
    <source>
        <dbReference type="ARBA" id="ARBA00022833"/>
    </source>
</evidence>
<dbReference type="OrthoDB" id="10636441at2759"/>
<keyword evidence="3" id="KW-0863">Zinc-finger</keyword>
<gene>
    <name evidence="8" type="ORF">SEMRO_2122_G315510.1</name>
</gene>